<proteinExistence type="inferred from homology"/>
<accession>A0A4S3AZ40</accession>
<dbReference type="Pfam" id="PF00005">
    <property type="entry name" value="ABC_tran"/>
    <property type="match status" value="1"/>
</dbReference>
<protein>
    <submittedName>
        <fullName evidence="9">ABC transporter ATP-binding protein</fullName>
    </submittedName>
</protein>
<keyword evidence="5" id="KW-0547">Nucleotide-binding</keyword>
<keyword evidence="10" id="KW-1185">Reference proteome</keyword>
<dbReference type="InterPro" id="IPR050388">
    <property type="entry name" value="ABC_Ni/Peptide_Import"/>
</dbReference>
<dbReference type="OrthoDB" id="9806285at2"/>
<dbReference type="PANTHER" id="PTHR43297:SF2">
    <property type="entry name" value="DIPEPTIDE TRANSPORT ATP-BINDING PROTEIN DPPD"/>
    <property type="match status" value="1"/>
</dbReference>
<dbReference type="InterPro" id="IPR017871">
    <property type="entry name" value="ABC_transporter-like_CS"/>
</dbReference>
<gene>
    <name evidence="9" type="ORF">ESZ54_12205</name>
</gene>
<evidence type="ECO:0000313" key="9">
    <source>
        <dbReference type="EMBL" id="THB60094.1"/>
    </source>
</evidence>
<dbReference type="PANTHER" id="PTHR43297">
    <property type="entry name" value="OLIGOPEPTIDE TRANSPORT ATP-BINDING PROTEIN APPD"/>
    <property type="match status" value="1"/>
</dbReference>
<feature type="non-terminal residue" evidence="9">
    <location>
        <position position="212"/>
    </location>
</feature>
<dbReference type="InterPro" id="IPR027417">
    <property type="entry name" value="P-loop_NTPase"/>
</dbReference>
<evidence type="ECO:0000256" key="6">
    <source>
        <dbReference type="ARBA" id="ARBA00022840"/>
    </source>
</evidence>
<dbReference type="SUPFAM" id="SSF52540">
    <property type="entry name" value="P-loop containing nucleoside triphosphate hydrolases"/>
    <property type="match status" value="1"/>
</dbReference>
<evidence type="ECO:0000256" key="2">
    <source>
        <dbReference type="ARBA" id="ARBA00005417"/>
    </source>
</evidence>
<dbReference type="PROSITE" id="PS00211">
    <property type="entry name" value="ABC_TRANSPORTER_1"/>
    <property type="match status" value="1"/>
</dbReference>
<dbReference type="InterPro" id="IPR003439">
    <property type="entry name" value="ABC_transporter-like_ATP-bd"/>
</dbReference>
<dbReference type="EMBL" id="SDGV01000043">
    <property type="protein sequence ID" value="THB60094.1"/>
    <property type="molecule type" value="Genomic_DNA"/>
</dbReference>
<dbReference type="GO" id="GO:0016887">
    <property type="term" value="F:ATP hydrolysis activity"/>
    <property type="evidence" value="ECO:0007669"/>
    <property type="project" value="InterPro"/>
</dbReference>
<comment type="caution">
    <text evidence="9">The sequence shown here is derived from an EMBL/GenBank/DDBJ whole genome shotgun (WGS) entry which is preliminary data.</text>
</comment>
<evidence type="ECO:0000256" key="4">
    <source>
        <dbReference type="ARBA" id="ARBA00022475"/>
    </source>
</evidence>
<organism evidence="9 10">
    <name type="scientific">Vagococcus silagei</name>
    <dbReference type="NCBI Taxonomy" id="2508885"/>
    <lineage>
        <taxon>Bacteria</taxon>
        <taxon>Bacillati</taxon>
        <taxon>Bacillota</taxon>
        <taxon>Bacilli</taxon>
        <taxon>Lactobacillales</taxon>
        <taxon>Enterococcaceae</taxon>
        <taxon>Vagococcus</taxon>
    </lineage>
</organism>
<dbReference type="GO" id="GO:0005886">
    <property type="term" value="C:plasma membrane"/>
    <property type="evidence" value="ECO:0007669"/>
    <property type="project" value="UniProtKB-SubCell"/>
</dbReference>
<keyword evidence="6 9" id="KW-0067">ATP-binding</keyword>
<evidence type="ECO:0000256" key="1">
    <source>
        <dbReference type="ARBA" id="ARBA00004202"/>
    </source>
</evidence>
<keyword evidence="4" id="KW-1003">Cell membrane</keyword>
<reference evidence="9 10" key="1">
    <citation type="submission" date="2019-01" db="EMBL/GenBank/DDBJ databases">
        <title>Vagococcus silagei sp. nov. isolated from brewer's grain.</title>
        <authorList>
            <person name="Guu J.-R."/>
        </authorList>
    </citation>
    <scope>NUCLEOTIDE SEQUENCE [LARGE SCALE GENOMIC DNA]</scope>
    <source>
        <strain evidence="9 10">2B-2</strain>
    </source>
</reference>
<dbReference type="PROSITE" id="PS50893">
    <property type="entry name" value="ABC_TRANSPORTER_2"/>
    <property type="match status" value="1"/>
</dbReference>
<dbReference type="AlphaFoldDB" id="A0A4S3AZ40"/>
<keyword evidence="7" id="KW-0472">Membrane</keyword>
<dbReference type="InterPro" id="IPR003593">
    <property type="entry name" value="AAA+_ATPase"/>
</dbReference>
<feature type="domain" description="ABC transporter" evidence="8">
    <location>
        <begin position="7"/>
        <end position="212"/>
    </location>
</feature>
<evidence type="ECO:0000256" key="7">
    <source>
        <dbReference type="ARBA" id="ARBA00023136"/>
    </source>
</evidence>
<name>A0A4S3AZ40_9ENTE</name>
<keyword evidence="3" id="KW-0813">Transport</keyword>
<dbReference type="RefSeq" id="WP_136137930.1">
    <property type="nucleotide sequence ID" value="NZ_SDGV01000043.1"/>
</dbReference>
<sequence>MQPLIEFKEYQLAFEQANQMVPVIRGIDLAIYPGETLAIIGESGSGKSVLCRSLLRLFQTSVKTEGQILFKGEDILDLDKKDLRQLRGKKIAMIFQDPMTSLNPVIKVGKQIRESILEHQSISKKAARAEAILLMKELGISDAEKRYHHYPHQFSGGQRQRIVIAMAVACRPEVLIADEATTALDPTTQAQILALIKTIQKKYHMTVLLVEL</sequence>
<comment type="subcellular location">
    <subcellularLocation>
        <location evidence="1">Cell membrane</location>
        <topology evidence="1">Peripheral membrane protein</topology>
    </subcellularLocation>
</comment>
<dbReference type="Proteomes" id="UP000310506">
    <property type="component" value="Unassembled WGS sequence"/>
</dbReference>
<dbReference type="SMART" id="SM00382">
    <property type="entry name" value="AAA"/>
    <property type="match status" value="1"/>
</dbReference>
<dbReference type="GO" id="GO:0005524">
    <property type="term" value="F:ATP binding"/>
    <property type="evidence" value="ECO:0007669"/>
    <property type="project" value="UniProtKB-KW"/>
</dbReference>
<evidence type="ECO:0000256" key="3">
    <source>
        <dbReference type="ARBA" id="ARBA00022448"/>
    </source>
</evidence>
<dbReference type="CDD" id="cd03257">
    <property type="entry name" value="ABC_NikE_OppD_transporters"/>
    <property type="match status" value="1"/>
</dbReference>
<dbReference type="Gene3D" id="3.40.50.300">
    <property type="entry name" value="P-loop containing nucleotide triphosphate hydrolases"/>
    <property type="match status" value="1"/>
</dbReference>
<evidence type="ECO:0000259" key="8">
    <source>
        <dbReference type="PROSITE" id="PS50893"/>
    </source>
</evidence>
<evidence type="ECO:0000313" key="10">
    <source>
        <dbReference type="Proteomes" id="UP000310506"/>
    </source>
</evidence>
<evidence type="ECO:0000256" key="5">
    <source>
        <dbReference type="ARBA" id="ARBA00022741"/>
    </source>
</evidence>
<comment type="similarity">
    <text evidence="2">Belongs to the ABC transporter superfamily.</text>
</comment>